<evidence type="ECO:0000256" key="4">
    <source>
        <dbReference type="ARBA" id="ARBA00022598"/>
    </source>
</evidence>
<dbReference type="NCBIfam" id="TIGR03447">
    <property type="entry name" value="mycothiol_MshC"/>
    <property type="match status" value="1"/>
</dbReference>
<comment type="similarity">
    <text evidence="2 10">Belongs to the class-I aminoacyl-tRNA synthetase family. MshC subfamily.</text>
</comment>
<dbReference type="PANTHER" id="PTHR10890">
    <property type="entry name" value="CYSTEINYL-TRNA SYNTHETASE"/>
    <property type="match status" value="1"/>
</dbReference>
<dbReference type="EC" id="6.3.1.13" evidence="10"/>
<sequence>MLSWPAPLLPTLPGTGPLLKVHDTSRGEVVATSPGSTARMYVCGITPYDATHLGHAATYLAFDLVNRMWRDAGHAVHYVQNVTDIDDPLLERADRDNEDWVVLGMRETALFREDMAALRVLPPEDFVGAVESIPRIVAHVEDLLDEGLAYVLDDGTGDIYHDVAQAPGFGGESRYDEATMLRFFAERGGDPERVGKRQPLDPMLWRGQRPGEPSWPGPRGTSGRPGWHIECATIALDTIGMGFDVQGGGNDLVFPHHEYSAVHAEALTATKPFARAYVHAAMIGLDGEKMSKSRGNLVFVSKLRGEGVDPMAIRLALLSGHYRTDRAWTADLLRQAEERLATWRRAVALDDGAPAAPLLVGLRERLSDDLDSPGAIALVDAWAAETLAAGDDAEEESPRIVCDAVDALLGVALDPSARDRALDPSARGTALGERG</sequence>
<dbReference type="SUPFAM" id="SSF52374">
    <property type="entry name" value="Nucleotidylyl transferase"/>
    <property type="match status" value="1"/>
</dbReference>
<feature type="binding site" evidence="10">
    <location>
        <begin position="81"/>
        <end position="83"/>
    </location>
    <ligand>
        <name>L-cysteinyl-5'-AMP</name>
        <dbReference type="ChEBI" id="CHEBI:144924"/>
    </ligand>
</feature>
<evidence type="ECO:0000256" key="11">
    <source>
        <dbReference type="SAM" id="MobiDB-lite"/>
    </source>
</evidence>
<dbReference type="GO" id="GO:0035446">
    <property type="term" value="F:cysteine-glucosaminylinositol ligase activity"/>
    <property type="evidence" value="ECO:0007669"/>
    <property type="project" value="UniProtKB-UniRule"/>
</dbReference>
<feature type="binding site" evidence="10">
    <location>
        <position position="231"/>
    </location>
    <ligand>
        <name>Zn(2+)</name>
        <dbReference type="ChEBI" id="CHEBI:29105"/>
    </ligand>
</feature>
<name>A0A1I2IVV8_9ACTN</name>
<dbReference type="GO" id="GO:0006423">
    <property type="term" value="P:cysteinyl-tRNA aminoacylation"/>
    <property type="evidence" value="ECO:0007669"/>
    <property type="project" value="TreeGrafter"/>
</dbReference>
<dbReference type="InterPro" id="IPR032678">
    <property type="entry name" value="tRNA-synt_1_cat_dom"/>
</dbReference>
<dbReference type="GO" id="GO:0008270">
    <property type="term" value="F:zinc ion binding"/>
    <property type="evidence" value="ECO:0007669"/>
    <property type="project" value="UniProtKB-UniRule"/>
</dbReference>
<dbReference type="Gene3D" id="1.20.120.640">
    <property type="entry name" value="Anticodon-binding domain of a subclass of class I aminoacyl-tRNA synthetases"/>
    <property type="match status" value="1"/>
</dbReference>
<dbReference type="Gene3D" id="3.40.50.620">
    <property type="entry name" value="HUPs"/>
    <property type="match status" value="1"/>
</dbReference>
<keyword evidence="4 10" id="KW-0436">Ligase</keyword>
<comment type="subunit">
    <text evidence="3 10">Monomer.</text>
</comment>
<evidence type="ECO:0000256" key="6">
    <source>
        <dbReference type="ARBA" id="ARBA00022741"/>
    </source>
</evidence>
<comment type="function">
    <text evidence="1 10">Catalyzes the ATP-dependent condensation of GlcN-Ins and L-cysteine to form L-Cys-GlcN-Ins.</text>
</comment>
<evidence type="ECO:0000259" key="12">
    <source>
        <dbReference type="Pfam" id="PF01406"/>
    </source>
</evidence>
<evidence type="ECO:0000256" key="9">
    <source>
        <dbReference type="ARBA" id="ARBA00048350"/>
    </source>
</evidence>
<evidence type="ECO:0000256" key="2">
    <source>
        <dbReference type="ARBA" id="ARBA00007723"/>
    </source>
</evidence>
<dbReference type="GO" id="GO:0010125">
    <property type="term" value="P:mycothiol biosynthetic process"/>
    <property type="evidence" value="ECO:0007669"/>
    <property type="project" value="UniProtKB-UniRule"/>
</dbReference>
<dbReference type="AlphaFoldDB" id="A0A1I2IVV8"/>
<feature type="short sequence motif" description="'HIGH' region" evidence="10">
    <location>
        <begin position="45"/>
        <end position="55"/>
    </location>
</feature>
<dbReference type="Proteomes" id="UP000198589">
    <property type="component" value="Unassembled WGS sequence"/>
</dbReference>
<feature type="binding site" evidence="10">
    <location>
        <position position="256"/>
    </location>
    <ligand>
        <name>Zn(2+)</name>
        <dbReference type="ChEBI" id="CHEBI:29105"/>
    </ligand>
</feature>
<dbReference type="HAMAP" id="MF_01697">
    <property type="entry name" value="MshC"/>
    <property type="match status" value="1"/>
</dbReference>
<keyword evidence="6 10" id="KW-0547">Nucleotide-binding</keyword>
<dbReference type="PANTHER" id="PTHR10890:SF3">
    <property type="entry name" value="CYSTEINE--TRNA LIGASE, CYTOPLASMIC"/>
    <property type="match status" value="1"/>
</dbReference>
<feature type="binding site" evidence="10">
    <location>
        <position position="43"/>
    </location>
    <ligand>
        <name>Zn(2+)</name>
        <dbReference type="ChEBI" id="CHEBI:29105"/>
    </ligand>
</feature>
<comment type="catalytic activity">
    <reaction evidence="9 10">
        <text>1D-myo-inositol 2-amino-2-deoxy-alpha-D-glucopyranoside + L-cysteine + ATP = 1D-myo-inositol 2-(L-cysteinylamino)-2-deoxy-alpha-D-glucopyranoside + AMP + diphosphate + H(+)</text>
        <dbReference type="Rhea" id="RHEA:26176"/>
        <dbReference type="ChEBI" id="CHEBI:15378"/>
        <dbReference type="ChEBI" id="CHEBI:30616"/>
        <dbReference type="ChEBI" id="CHEBI:33019"/>
        <dbReference type="ChEBI" id="CHEBI:35235"/>
        <dbReference type="ChEBI" id="CHEBI:58886"/>
        <dbReference type="ChEBI" id="CHEBI:58887"/>
        <dbReference type="ChEBI" id="CHEBI:456215"/>
        <dbReference type="EC" id="6.3.1.13"/>
    </reaction>
</comment>
<evidence type="ECO:0000256" key="10">
    <source>
        <dbReference type="HAMAP-Rule" id="MF_01697"/>
    </source>
</evidence>
<protein>
    <recommendedName>
        <fullName evidence="10">L-cysteine:1D-myo-inositol 2-amino-2-deoxy-alpha-D-glucopyranoside ligase</fullName>
        <shortName evidence="10">L-Cys:GlcN-Ins ligase</shortName>
        <ecNumber evidence="10">6.3.1.13</ecNumber>
    </recommendedName>
    <alternativeName>
        <fullName evidence="10">Mycothiol ligase</fullName>
        <shortName evidence="10">MSH ligase</shortName>
    </alternativeName>
</protein>
<dbReference type="FunFam" id="3.40.50.620:FF:000134">
    <property type="entry name" value="L-cysteine:1D-myo-inositol 2-amino-2-deoxy-alpha-D-glucopyranoside ligase"/>
    <property type="match status" value="1"/>
</dbReference>
<gene>
    <name evidence="10" type="primary">mshC</name>
    <name evidence="13" type="ORF">SAMN05216574_11435</name>
</gene>
<dbReference type="InterPro" id="IPR017812">
    <property type="entry name" value="Mycothiol_ligase_MshC"/>
</dbReference>
<dbReference type="OrthoDB" id="9815130at2"/>
<feature type="domain" description="tRNA synthetases class I catalytic" evidence="12">
    <location>
        <begin position="37"/>
        <end position="337"/>
    </location>
</feature>
<comment type="cofactor">
    <cofactor evidence="10">
        <name>Zn(2+)</name>
        <dbReference type="ChEBI" id="CHEBI:29105"/>
    </cofactor>
    <text evidence="10">Binds 1 zinc ion per subunit.</text>
</comment>
<dbReference type="InterPro" id="IPR014729">
    <property type="entry name" value="Rossmann-like_a/b/a_fold"/>
</dbReference>
<reference evidence="14" key="1">
    <citation type="submission" date="2016-10" db="EMBL/GenBank/DDBJ databases">
        <authorList>
            <person name="Varghese N."/>
            <person name="Submissions S."/>
        </authorList>
    </citation>
    <scope>NUCLEOTIDE SEQUENCE [LARGE SCALE GENOMIC DNA]</scope>
    <source>
        <strain evidence="14">DSM 46838</strain>
    </source>
</reference>
<feature type="binding site" evidence="10">
    <location>
        <begin position="249"/>
        <end position="251"/>
    </location>
    <ligand>
        <name>L-cysteinyl-5'-AMP</name>
        <dbReference type="ChEBI" id="CHEBI:144924"/>
    </ligand>
</feature>
<feature type="region of interest" description="Disordered" evidence="11">
    <location>
        <begin position="191"/>
        <end position="223"/>
    </location>
</feature>
<feature type="short sequence motif" description="'ERGGDP' region" evidence="10">
    <location>
        <begin position="186"/>
        <end position="191"/>
    </location>
</feature>
<evidence type="ECO:0000256" key="1">
    <source>
        <dbReference type="ARBA" id="ARBA00003679"/>
    </source>
</evidence>
<dbReference type="STRING" id="1798228.SAMN05216574_11435"/>
<dbReference type="Pfam" id="PF01406">
    <property type="entry name" value="tRNA-synt_1e"/>
    <property type="match status" value="1"/>
</dbReference>
<feature type="binding site" evidence="10">
    <location>
        <begin position="43"/>
        <end position="46"/>
    </location>
    <ligand>
        <name>L-cysteinyl-5'-AMP</name>
        <dbReference type="ChEBI" id="CHEBI:144924"/>
    </ligand>
</feature>
<feature type="binding site" evidence="10">
    <location>
        <position position="227"/>
    </location>
    <ligand>
        <name>L-cysteinyl-5'-AMP</name>
        <dbReference type="ChEBI" id="CHEBI:144924"/>
    </ligand>
</feature>
<dbReference type="EMBL" id="FOND01000014">
    <property type="protein sequence ID" value="SFF45870.1"/>
    <property type="molecule type" value="Genomic_DNA"/>
</dbReference>
<evidence type="ECO:0000313" key="14">
    <source>
        <dbReference type="Proteomes" id="UP000198589"/>
    </source>
</evidence>
<keyword evidence="8 10" id="KW-0067">ATP-binding</keyword>
<dbReference type="InterPro" id="IPR024909">
    <property type="entry name" value="Cys-tRNA/MSH_ligase"/>
</dbReference>
<evidence type="ECO:0000313" key="13">
    <source>
        <dbReference type="EMBL" id="SFF45870.1"/>
    </source>
</evidence>
<organism evidence="13 14">
    <name type="scientific">Blastococcus tunisiensis</name>
    <dbReference type="NCBI Taxonomy" id="1798228"/>
    <lineage>
        <taxon>Bacteria</taxon>
        <taxon>Bacillati</taxon>
        <taxon>Actinomycetota</taxon>
        <taxon>Actinomycetes</taxon>
        <taxon>Geodermatophilales</taxon>
        <taxon>Geodermatophilaceae</taxon>
        <taxon>Blastococcus</taxon>
    </lineage>
</organism>
<evidence type="ECO:0000256" key="8">
    <source>
        <dbReference type="ARBA" id="ARBA00022840"/>
    </source>
</evidence>
<keyword evidence="14" id="KW-1185">Reference proteome</keyword>
<keyword evidence="5 10" id="KW-0479">Metal-binding</keyword>
<accession>A0A1I2IVV8</accession>
<dbReference type="RefSeq" id="WP_092201371.1">
    <property type="nucleotide sequence ID" value="NZ_FOND01000014.1"/>
</dbReference>
<evidence type="ECO:0000256" key="5">
    <source>
        <dbReference type="ARBA" id="ARBA00022723"/>
    </source>
</evidence>
<evidence type="ECO:0000256" key="3">
    <source>
        <dbReference type="ARBA" id="ARBA00011245"/>
    </source>
</evidence>
<keyword evidence="7 10" id="KW-0862">Zinc</keyword>
<dbReference type="GO" id="GO:0004817">
    <property type="term" value="F:cysteine-tRNA ligase activity"/>
    <property type="evidence" value="ECO:0007669"/>
    <property type="project" value="TreeGrafter"/>
</dbReference>
<evidence type="ECO:0000256" key="7">
    <source>
        <dbReference type="ARBA" id="ARBA00022833"/>
    </source>
</evidence>
<dbReference type="GO" id="GO:0005829">
    <property type="term" value="C:cytosol"/>
    <property type="evidence" value="ECO:0007669"/>
    <property type="project" value="TreeGrafter"/>
</dbReference>
<dbReference type="PRINTS" id="PR00983">
    <property type="entry name" value="TRNASYNTHCYS"/>
</dbReference>
<feature type="binding site" evidence="10">
    <location>
        <position position="58"/>
    </location>
    <ligand>
        <name>L-cysteinyl-5'-AMP</name>
        <dbReference type="ChEBI" id="CHEBI:144924"/>
    </ligand>
</feature>
<dbReference type="GO" id="GO:0005524">
    <property type="term" value="F:ATP binding"/>
    <property type="evidence" value="ECO:0007669"/>
    <property type="project" value="UniProtKB-KW"/>
</dbReference>
<feature type="short sequence motif" description="'KMSKS' region" evidence="10">
    <location>
        <begin position="289"/>
        <end position="293"/>
    </location>
</feature>
<proteinExistence type="inferred from homology"/>
<feature type="binding site" evidence="10">
    <location>
        <position position="283"/>
    </location>
    <ligand>
        <name>L-cysteinyl-5'-AMP</name>
        <dbReference type="ChEBI" id="CHEBI:144924"/>
    </ligand>
</feature>